<keyword evidence="1" id="KW-0677">Repeat</keyword>
<evidence type="ECO:0000256" key="1">
    <source>
        <dbReference type="ARBA" id="ARBA00022737"/>
    </source>
</evidence>
<dbReference type="InterPro" id="IPR055231">
    <property type="entry name" value="2AA_helical"/>
</dbReference>
<dbReference type="STRING" id="436010.A0A166SA49"/>
<evidence type="ECO:0000313" key="4">
    <source>
        <dbReference type="Proteomes" id="UP000076532"/>
    </source>
</evidence>
<accession>A0A166SA49</accession>
<dbReference type="AlphaFoldDB" id="A0A166SA49"/>
<name>A0A166SA49_9AGAM</name>
<evidence type="ECO:0000313" key="3">
    <source>
        <dbReference type="EMBL" id="KZP29206.1"/>
    </source>
</evidence>
<reference evidence="3 4" key="1">
    <citation type="journal article" date="2016" name="Mol. Biol. Evol.">
        <title>Comparative Genomics of Early-Diverging Mushroom-Forming Fungi Provides Insights into the Origins of Lignocellulose Decay Capabilities.</title>
        <authorList>
            <person name="Nagy L.G."/>
            <person name="Riley R."/>
            <person name="Tritt A."/>
            <person name="Adam C."/>
            <person name="Daum C."/>
            <person name="Floudas D."/>
            <person name="Sun H."/>
            <person name="Yadav J.S."/>
            <person name="Pangilinan J."/>
            <person name="Larsson K.H."/>
            <person name="Matsuura K."/>
            <person name="Barry K."/>
            <person name="Labutti K."/>
            <person name="Kuo R."/>
            <person name="Ohm R.A."/>
            <person name="Bhattacharya S.S."/>
            <person name="Shirouzu T."/>
            <person name="Yoshinaga Y."/>
            <person name="Martin F.M."/>
            <person name="Grigoriev I.V."/>
            <person name="Hibbett D.S."/>
        </authorList>
    </citation>
    <scope>NUCLEOTIDE SEQUENCE [LARGE SCALE GENOMIC DNA]</scope>
    <source>
        <strain evidence="3 4">CBS 109695</strain>
    </source>
</reference>
<organism evidence="3 4">
    <name type="scientific">Athelia psychrophila</name>
    <dbReference type="NCBI Taxonomy" id="1759441"/>
    <lineage>
        <taxon>Eukaryota</taxon>
        <taxon>Fungi</taxon>
        <taxon>Dikarya</taxon>
        <taxon>Basidiomycota</taxon>
        <taxon>Agaricomycotina</taxon>
        <taxon>Agaricomycetes</taxon>
        <taxon>Agaricomycetidae</taxon>
        <taxon>Atheliales</taxon>
        <taxon>Atheliaceae</taxon>
        <taxon>Athelia</taxon>
    </lineage>
</organism>
<dbReference type="Pfam" id="PF22956">
    <property type="entry name" value="VPS15-like_hel"/>
    <property type="match status" value="1"/>
</dbReference>
<dbReference type="EMBL" id="KV417499">
    <property type="protein sequence ID" value="KZP29206.1"/>
    <property type="molecule type" value="Genomic_DNA"/>
</dbReference>
<evidence type="ECO:0000259" key="2">
    <source>
        <dbReference type="Pfam" id="PF22956"/>
    </source>
</evidence>
<dbReference type="OrthoDB" id="242910at2759"/>
<dbReference type="Proteomes" id="UP000076532">
    <property type="component" value="Unassembled WGS sequence"/>
</dbReference>
<sequence length="116" mass="12551">MVNLDPSARPALDALLHTARGPGRAFPVFPTCIYSFLHNYASAINDLPSPAPFSLSSAHPQHSALDIFLALSPHLTDEAKLDCMVPYMVDLLHDDESLHTSSVAPINFAIVIIGFL</sequence>
<gene>
    <name evidence="3" type="ORF">FIBSPDRAFT_212155</name>
</gene>
<protein>
    <recommendedName>
        <fullName evidence="2">Phosphatase 2A Regulatory Subunit A helical domain-containing protein</fullName>
    </recommendedName>
</protein>
<feature type="domain" description="Phosphatase 2A Regulatory Subunit A helical" evidence="2">
    <location>
        <begin position="56"/>
        <end position="97"/>
    </location>
</feature>
<proteinExistence type="predicted"/>
<keyword evidence="4" id="KW-1185">Reference proteome</keyword>